<protein>
    <submittedName>
        <fullName evidence="2">Phosphatidylinositol 4-kinase type 2-beta</fullName>
    </submittedName>
</protein>
<proteinExistence type="predicted"/>
<organism evidence="2 3">
    <name type="scientific">Plakobranchus ocellatus</name>
    <dbReference type="NCBI Taxonomy" id="259542"/>
    <lineage>
        <taxon>Eukaryota</taxon>
        <taxon>Metazoa</taxon>
        <taxon>Spiralia</taxon>
        <taxon>Lophotrochozoa</taxon>
        <taxon>Mollusca</taxon>
        <taxon>Gastropoda</taxon>
        <taxon>Heterobranchia</taxon>
        <taxon>Euthyneura</taxon>
        <taxon>Panpulmonata</taxon>
        <taxon>Sacoglossa</taxon>
        <taxon>Placobranchoidea</taxon>
        <taxon>Plakobranchidae</taxon>
        <taxon>Plakobranchus</taxon>
    </lineage>
</organism>
<evidence type="ECO:0000313" key="2">
    <source>
        <dbReference type="EMBL" id="GFO01568.1"/>
    </source>
</evidence>
<evidence type="ECO:0000256" key="1">
    <source>
        <dbReference type="SAM" id="MobiDB-lite"/>
    </source>
</evidence>
<reference evidence="2 3" key="1">
    <citation type="journal article" date="2021" name="Elife">
        <title>Chloroplast acquisition without the gene transfer in kleptoplastic sea slugs, Plakobranchus ocellatus.</title>
        <authorList>
            <person name="Maeda T."/>
            <person name="Takahashi S."/>
            <person name="Yoshida T."/>
            <person name="Shimamura S."/>
            <person name="Takaki Y."/>
            <person name="Nagai Y."/>
            <person name="Toyoda A."/>
            <person name="Suzuki Y."/>
            <person name="Arimoto A."/>
            <person name="Ishii H."/>
            <person name="Satoh N."/>
            <person name="Nishiyama T."/>
            <person name="Hasebe M."/>
            <person name="Maruyama T."/>
            <person name="Minagawa J."/>
            <person name="Obokata J."/>
            <person name="Shigenobu S."/>
        </authorList>
    </citation>
    <scope>NUCLEOTIDE SEQUENCE [LARGE SCALE GENOMIC DNA]</scope>
</reference>
<dbReference type="AlphaFoldDB" id="A0AAV4A316"/>
<accession>A0AAV4A316</accession>
<evidence type="ECO:0000313" key="3">
    <source>
        <dbReference type="Proteomes" id="UP000735302"/>
    </source>
</evidence>
<gene>
    <name evidence="2" type="ORF">PoB_002807300</name>
</gene>
<comment type="caution">
    <text evidence="2">The sequence shown here is derived from an EMBL/GenBank/DDBJ whole genome shotgun (WGS) entry which is preliminary data.</text>
</comment>
<dbReference type="Proteomes" id="UP000735302">
    <property type="component" value="Unassembled WGS sequence"/>
</dbReference>
<feature type="region of interest" description="Disordered" evidence="1">
    <location>
        <begin position="1"/>
        <end position="41"/>
    </location>
</feature>
<dbReference type="EMBL" id="BLXT01003423">
    <property type="protein sequence ID" value="GFO01568.1"/>
    <property type="molecule type" value="Genomic_DNA"/>
</dbReference>
<sequence>MTEVSEVRSTDSVTIVEKDINGSEVSSPRKNSKHEPPKVGEYEAISGPIGYNSFPNDPEFAVLVRDVEVALDSGIKPQLSPKGTSGCYFVKDKHEVTMWEAELVLMC</sequence>
<name>A0AAV4A316_9GAST</name>
<keyword evidence="3" id="KW-1185">Reference proteome</keyword>